<dbReference type="GO" id="GO:0016020">
    <property type="term" value="C:membrane"/>
    <property type="evidence" value="ECO:0007669"/>
    <property type="project" value="UniProtKB-SubCell"/>
</dbReference>
<keyword evidence="3 7" id="KW-0812">Transmembrane</keyword>
<evidence type="ECO:0000256" key="7">
    <source>
        <dbReference type="SAM" id="Phobius"/>
    </source>
</evidence>
<keyword evidence="4 7" id="KW-1133">Transmembrane helix</keyword>
<dbReference type="RefSeq" id="XP_013926691.1">
    <property type="nucleotide sequence ID" value="XM_014071216.1"/>
</dbReference>
<dbReference type="AlphaFoldDB" id="A0A6I9YRD7"/>
<dbReference type="Proteomes" id="UP000504617">
    <property type="component" value="Unplaced"/>
</dbReference>
<dbReference type="KEGG" id="tsr:106552838"/>
<name>A0A6I9YRD7_9SAUR</name>
<dbReference type="GeneID" id="106552838"/>
<dbReference type="Pfam" id="PF04505">
    <property type="entry name" value="CD225"/>
    <property type="match status" value="1"/>
</dbReference>
<comment type="subcellular location">
    <subcellularLocation>
        <location evidence="1">Membrane</location>
    </subcellularLocation>
</comment>
<dbReference type="InterPro" id="IPR007593">
    <property type="entry name" value="CD225/Dispanin_fam"/>
</dbReference>
<feature type="transmembrane region" description="Helical" evidence="7">
    <location>
        <begin position="41"/>
        <end position="62"/>
    </location>
</feature>
<evidence type="ECO:0000256" key="6">
    <source>
        <dbReference type="SAM" id="MobiDB-lite"/>
    </source>
</evidence>
<feature type="region of interest" description="Disordered" evidence="6">
    <location>
        <begin position="1"/>
        <end position="31"/>
    </location>
</feature>
<sequence>MDEEMGVLNEGESRGMARPDTLESDNPGKSPALNVRRLRNLAIASIICGCSCIGVVALIYAVKANEKQKTHCQNAALHWARKSQLMSCLSIIVWVSLLILTPMLLVLMSYLIAKAE</sequence>
<evidence type="ECO:0000256" key="1">
    <source>
        <dbReference type="ARBA" id="ARBA00004370"/>
    </source>
</evidence>
<proteinExistence type="inferred from homology"/>
<evidence type="ECO:0000313" key="8">
    <source>
        <dbReference type="Proteomes" id="UP000504617"/>
    </source>
</evidence>
<protein>
    <submittedName>
        <fullName evidence="9">Transmembrane protein 265</fullName>
    </submittedName>
</protein>
<evidence type="ECO:0000256" key="4">
    <source>
        <dbReference type="ARBA" id="ARBA00022989"/>
    </source>
</evidence>
<dbReference type="CTD" id="100862671"/>
<keyword evidence="5 7" id="KW-0472">Membrane</keyword>
<accession>A0A6I9YRD7</accession>
<evidence type="ECO:0000256" key="2">
    <source>
        <dbReference type="ARBA" id="ARBA00006843"/>
    </source>
</evidence>
<keyword evidence="8" id="KW-1185">Reference proteome</keyword>
<evidence type="ECO:0000313" key="9">
    <source>
        <dbReference type="RefSeq" id="XP_013926691.1"/>
    </source>
</evidence>
<organism evidence="8 9">
    <name type="scientific">Thamnophis sirtalis</name>
    <dbReference type="NCBI Taxonomy" id="35019"/>
    <lineage>
        <taxon>Eukaryota</taxon>
        <taxon>Metazoa</taxon>
        <taxon>Chordata</taxon>
        <taxon>Craniata</taxon>
        <taxon>Vertebrata</taxon>
        <taxon>Euteleostomi</taxon>
        <taxon>Lepidosauria</taxon>
        <taxon>Squamata</taxon>
        <taxon>Bifurcata</taxon>
        <taxon>Unidentata</taxon>
        <taxon>Episquamata</taxon>
        <taxon>Toxicofera</taxon>
        <taxon>Serpentes</taxon>
        <taxon>Colubroidea</taxon>
        <taxon>Colubridae</taxon>
        <taxon>Natricinae</taxon>
        <taxon>Thamnophis</taxon>
    </lineage>
</organism>
<comment type="similarity">
    <text evidence="2">Belongs to the CD225/Dispanin family.</text>
</comment>
<evidence type="ECO:0000256" key="5">
    <source>
        <dbReference type="ARBA" id="ARBA00023136"/>
    </source>
</evidence>
<feature type="transmembrane region" description="Helical" evidence="7">
    <location>
        <begin position="91"/>
        <end position="113"/>
    </location>
</feature>
<feature type="compositionally biased region" description="Basic and acidic residues" evidence="6">
    <location>
        <begin position="11"/>
        <end position="21"/>
    </location>
</feature>
<gene>
    <name evidence="9" type="primary">TMEM265</name>
</gene>
<evidence type="ECO:0000256" key="3">
    <source>
        <dbReference type="ARBA" id="ARBA00022692"/>
    </source>
</evidence>
<dbReference type="OrthoDB" id="9907795at2759"/>
<reference evidence="9" key="1">
    <citation type="submission" date="2025-08" db="UniProtKB">
        <authorList>
            <consortium name="RefSeq"/>
        </authorList>
    </citation>
    <scope>IDENTIFICATION</scope>
    <source>
        <tissue evidence="9">Skeletal muscle</tissue>
    </source>
</reference>